<dbReference type="Gene3D" id="3.90.470.20">
    <property type="entry name" value="4'-phosphopantetheinyl transferase domain"/>
    <property type="match status" value="1"/>
</dbReference>
<evidence type="ECO:0000259" key="2">
    <source>
        <dbReference type="Pfam" id="PF01648"/>
    </source>
</evidence>
<dbReference type="GO" id="GO:0008897">
    <property type="term" value="F:holo-[acyl-carrier-protein] synthase activity"/>
    <property type="evidence" value="ECO:0007669"/>
    <property type="project" value="InterPro"/>
</dbReference>
<feature type="domain" description="4'-phosphopantetheinyl transferase" evidence="2">
    <location>
        <begin position="78"/>
        <end position="134"/>
    </location>
</feature>
<evidence type="ECO:0000313" key="3">
    <source>
        <dbReference type="EMBL" id="ALF47105.1"/>
    </source>
</evidence>
<dbReference type="GO" id="GO:0000287">
    <property type="term" value="F:magnesium ion binding"/>
    <property type="evidence" value="ECO:0007669"/>
    <property type="project" value="InterPro"/>
</dbReference>
<dbReference type="PATRIC" id="fig|199.248.peg.422"/>
<dbReference type="KEGG" id="ccoc:CCON33237_0398"/>
<proteinExistence type="predicted"/>
<dbReference type="Proteomes" id="UP000066049">
    <property type="component" value="Chromosome"/>
</dbReference>
<organism evidence="3 4">
    <name type="scientific">Campylobacter concisus</name>
    <dbReference type="NCBI Taxonomy" id="199"/>
    <lineage>
        <taxon>Bacteria</taxon>
        <taxon>Pseudomonadati</taxon>
        <taxon>Campylobacterota</taxon>
        <taxon>Epsilonproteobacteria</taxon>
        <taxon>Campylobacterales</taxon>
        <taxon>Campylobacteraceae</taxon>
        <taxon>Campylobacter</taxon>
    </lineage>
</organism>
<reference evidence="4" key="1">
    <citation type="submission" date="2015-08" db="EMBL/GenBank/DDBJ databases">
        <title>Comparative genomics of the Campylobacter concisus group.</title>
        <authorList>
            <person name="Miller W.G."/>
            <person name="Yee E."/>
            <person name="Chapman M.H."/>
            <person name="Huynh S."/>
            <person name="Bono J.L."/>
            <person name="On S.L.W."/>
            <person name="St Leger J."/>
            <person name="Foster G."/>
            <person name="Parker C.T."/>
        </authorList>
    </citation>
    <scope>NUCLEOTIDE SEQUENCE [LARGE SCALE GENOMIC DNA]</scope>
    <source>
        <strain evidence="4">ATCC 33237</strain>
    </source>
</reference>
<dbReference type="RefSeq" id="WP_054196176.1">
    <property type="nucleotide sequence ID" value="NZ_CABMKQ010000002.1"/>
</dbReference>
<sequence>MPIKRGEIHLFINFCGEKFSPKMLDKKDRRRVKKYPNLIKQNSFKISRYLKFKAKMRGKICLSHKENIAVLAISKEKIGVDVEELKQRNFDAVASFCFTKDESKILANARDKTQKFYEIYTAKEAILKLKNLSFSDLGTTSYDEMAKKYLIINNSFIICLAFKQCKDIIIKLL</sequence>
<evidence type="ECO:0000313" key="4">
    <source>
        <dbReference type="Proteomes" id="UP000066049"/>
    </source>
</evidence>
<dbReference type="Pfam" id="PF01648">
    <property type="entry name" value="ACPS"/>
    <property type="match status" value="1"/>
</dbReference>
<name>A0A0M5ME73_9BACT</name>
<dbReference type="InterPro" id="IPR037143">
    <property type="entry name" value="4-PPantetheinyl_Trfase_dom_sf"/>
</dbReference>
<dbReference type="InterPro" id="IPR008278">
    <property type="entry name" value="4-PPantetheinyl_Trfase_dom"/>
</dbReference>
<dbReference type="EMBL" id="CP012541">
    <property type="protein sequence ID" value="ALF47105.1"/>
    <property type="molecule type" value="Genomic_DNA"/>
</dbReference>
<dbReference type="SUPFAM" id="SSF56214">
    <property type="entry name" value="4'-phosphopantetheinyl transferase"/>
    <property type="match status" value="1"/>
</dbReference>
<protein>
    <submittedName>
        <fullName evidence="3">Putative phosphopantetheinyl transferase</fullName>
    </submittedName>
</protein>
<dbReference type="AlphaFoldDB" id="A0A0M5ME73"/>
<dbReference type="GeneID" id="28662067"/>
<evidence type="ECO:0000256" key="1">
    <source>
        <dbReference type="ARBA" id="ARBA00022679"/>
    </source>
</evidence>
<gene>
    <name evidence="3" type="ORF">CCON33237_0398</name>
</gene>
<keyword evidence="1 3" id="KW-0808">Transferase</keyword>
<accession>A0A0M5ME73</accession>